<proteinExistence type="predicted"/>
<accession>A0A9W9X8T7</accession>
<dbReference type="PANTHER" id="PTHR23502:SF2">
    <property type="entry name" value="TRANSPORTER, PUTATIVE (AFU_ORTHOLOGUE AFUA_2G08910)-RELATED"/>
    <property type="match status" value="1"/>
</dbReference>
<evidence type="ECO:0000256" key="4">
    <source>
        <dbReference type="ARBA" id="ARBA00023136"/>
    </source>
</evidence>
<feature type="transmembrane region" description="Helical" evidence="5">
    <location>
        <begin position="104"/>
        <end position="126"/>
    </location>
</feature>
<dbReference type="Proteomes" id="UP001147760">
    <property type="component" value="Unassembled WGS sequence"/>
</dbReference>
<comment type="subcellular location">
    <subcellularLocation>
        <location evidence="1">Membrane</location>
        <topology evidence="1">Multi-pass membrane protein</topology>
    </subcellularLocation>
</comment>
<reference evidence="6" key="1">
    <citation type="submission" date="2022-12" db="EMBL/GenBank/DDBJ databases">
        <authorList>
            <person name="Petersen C."/>
        </authorList>
    </citation>
    <scope>NUCLEOTIDE SEQUENCE</scope>
    <source>
        <strain evidence="6">IBT 17660</strain>
    </source>
</reference>
<keyword evidence="2 5" id="KW-0812">Transmembrane</keyword>
<dbReference type="Gene3D" id="1.20.1250.20">
    <property type="entry name" value="MFS general substrate transporter like domains"/>
    <property type="match status" value="1"/>
</dbReference>
<name>A0A9W9X8T7_9EURO</name>
<dbReference type="PANTHER" id="PTHR23502">
    <property type="entry name" value="MAJOR FACILITATOR SUPERFAMILY"/>
    <property type="match status" value="1"/>
</dbReference>
<dbReference type="InterPro" id="IPR036259">
    <property type="entry name" value="MFS_trans_sf"/>
</dbReference>
<keyword evidence="7" id="KW-1185">Reference proteome</keyword>
<evidence type="ECO:0000313" key="7">
    <source>
        <dbReference type="Proteomes" id="UP001147760"/>
    </source>
</evidence>
<keyword evidence="4 5" id="KW-0472">Membrane</keyword>
<dbReference type="GO" id="GO:0005886">
    <property type="term" value="C:plasma membrane"/>
    <property type="evidence" value="ECO:0007669"/>
    <property type="project" value="TreeGrafter"/>
</dbReference>
<evidence type="ECO:0000256" key="5">
    <source>
        <dbReference type="SAM" id="Phobius"/>
    </source>
</evidence>
<evidence type="ECO:0000256" key="3">
    <source>
        <dbReference type="ARBA" id="ARBA00022989"/>
    </source>
</evidence>
<feature type="transmembrane region" description="Helical" evidence="5">
    <location>
        <begin position="71"/>
        <end position="92"/>
    </location>
</feature>
<dbReference type="AlphaFoldDB" id="A0A9W9X8T7"/>
<feature type="transmembrane region" description="Helical" evidence="5">
    <location>
        <begin position="146"/>
        <end position="166"/>
    </location>
</feature>
<reference evidence="6" key="2">
    <citation type="journal article" date="2023" name="IMA Fungus">
        <title>Comparative genomic study of the Penicillium genus elucidates a diverse pangenome and 15 lateral gene transfer events.</title>
        <authorList>
            <person name="Petersen C."/>
            <person name="Sorensen T."/>
            <person name="Nielsen M.R."/>
            <person name="Sondergaard T.E."/>
            <person name="Sorensen J.L."/>
            <person name="Fitzpatrick D.A."/>
            <person name="Frisvad J.C."/>
            <person name="Nielsen K.L."/>
        </authorList>
    </citation>
    <scope>NUCLEOTIDE SEQUENCE</scope>
    <source>
        <strain evidence="6">IBT 17660</strain>
    </source>
</reference>
<organism evidence="6 7">
    <name type="scientific">Penicillium desertorum</name>
    <dbReference type="NCBI Taxonomy" id="1303715"/>
    <lineage>
        <taxon>Eukaryota</taxon>
        <taxon>Fungi</taxon>
        <taxon>Dikarya</taxon>
        <taxon>Ascomycota</taxon>
        <taxon>Pezizomycotina</taxon>
        <taxon>Eurotiomycetes</taxon>
        <taxon>Eurotiomycetidae</taxon>
        <taxon>Eurotiales</taxon>
        <taxon>Aspergillaceae</taxon>
        <taxon>Penicillium</taxon>
    </lineage>
</organism>
<keyword evidence="3 5" id="KW-1133">Transmembrane helix</keyword>
<feature type="transmembrane region" description="Helical" evidence="5">
    <location>
        <begin position="42"/>
        <end position="59"/>
    </location>
</feature>
<dbReference type="EMBL" id="JAPWDO010000001">
    <property type="protein sequence ID" value="KAJ5486504.1"/>
    <property type="molecule type" value="Genomic_DNA"/>
</dbReference>
<comment type="caution">
    <text evidence="6">The sequence shown here is derived from an EMBL/GenBank/DDBJ whole genome shotgun (WGS) entry which is preliminary data.</text>
</comment>
<feature type="transmembrane region" description="Helical" evidence="5">
    <location>
        <begin position="178"/>
        <end position="199"/>
    </location>
</feature>
<evidence type="ECO:0000256" key="2">
    <source>
        <dbReference type="ARBA" id="ARBA00022692"/>
    </source>
</evidence>
<dbReference type="GO" id="GO:0022857">
    <property type="term" value="F:transmembrane transporter activity"/>
    <property type="evidence" value="ECO:0007669"/>
    <property type="project" value="TreeGrafter"/>
</dbReference>
<evidence type="ECO:0000313" key="6">
    <source>
        <dbReference type="EMBL" id="KAJ5486504.1"/>
    </source>
</evidence>
<sequence>MNGAQFLVILLFGPETLYHRDFTQPASQELSWKTQYLSIRRIIAVPFTFADVTMPFVLLTDPRVFVATFSYNQVFGFGSIFVTMQLPILFAIKFDMGPQQCGLNFLSMLVGGVLGELIGGSFSDWWQRKGWKKEPLDHSVAPEHRLWLAYPGLALGLAGLVIFCITLDEAMHWNIRPVIGLAVVAFGFQIATTIVRIAIKKHGHRILGLE</sequence>
<dbReference type="SUPFAM" id="SSF103473">
    <property type="entry name" value="MFS general substrate transporter"/>
    <property type="match status" value="1"/>
</dbReference>
<gene>
    <name evidence="6" type="ORF">N7530_000804</name>
</gene>
<evidence type="ECO:0000256" key="1">
    <source>
        <dbReference type="ARBA" id="ARBA00004141"/>
    </source>
</evidence>
<protein>
    <submittedName>
        <fullName evidence="6">Efflux pump</fullName>
    </submittedName>
</protein>